<sequence>MQFVYFLDFLKGQLLTLTSSIGDTESTLLNQVEEHWQLIELCHDVNELLPKRPVSNIDKLYWRHRVHSFESGGGALATGRTVPRCQRAVFQTIVVWDVQVVLDPDGGLFLRNL</sequence>
<name>A0A9P0MP80_NEZVI</name>
<accession>A0A9P0MP80</accession>
<dbReference type="Proteomes" id="UP001152798">
    <property type="component" value="Chromosome 4"/>
</dbReference>
<reference evidence="1" key="1">
    <citation type="submission" date="2022-01" db="EMBL/GenBank/DDBJ databases">
        <authorList>
            <person name="King R."/>
        </authorList>
    </citation>
    <scope>NUCLEOTIDE SEQUENCE</scope>
</reference>
<keyword evidence="2" id="KW-1185">Reference proteome</keyword>
<organism evidence="1 2">
    <name type="scientific">Nezara viridula</name>
    <name type="common">Southern green stink bug</name>
    <name type="synonym">Cimex viridulus</name>
    <dbReference type="NCBI Taxonomy" id="85310"/>
    <lineage>
        <taxon>Eukaryota</taxon>
        <taxon>Metazoa</taxon>
        <taxon>Ecdysozoa</taxon>
        <taxon>Arthropoda</taxon>
        <taxon>Hexapoda</taxon>
        <taxon>Insecta</taxon>
        <taxon>Pterygota</taxon>
        <taxon>Neoptera</taxon>
        <taxon>Paraneoptera</taxon>
        <taxon>Hemiptera</taxon>
        <taxon>Heteroptera</taxon>
        <taxon>Panheteroptera</taxon>
        <taxon>Pentatomomorpha</taxon>
        <taxon>Pentatomoidea</taxon>
        <taxon>Pentatomidae</taxon>
        <taxon>Pentatominae</taxon>
        <taxon>Nezara</taxon>
    </lineage>
</organism>
<dbReference type="EMBL" id="OV725080">
    <property type="protein sequence ID" value="CAH1397647.1"/>
    <property type="molecule type" value="Genomic_DNA"/>
</dbReference>
<protein>
    <submittedName>
        <fullName evidence="1">Uncharacterized protein</fullName>
    </submittedName>
</protein>
<evidence type="ECO:0000313" key="2">
    <source>
        <dbReference type="Proteomes" id="UP001152798"/>
    </source>
</evidence>
<proteinExistence type="predicted"/>
<dbReference type="AlphaFoldDB" id="A0A9P0MP80"/>
<evidence type="ECO:0000313" key="1">
    <source>
        <dbReference type="EMBL" id="CAH1397647.1"/>
    </source>
</evidence>
<gene>
    <name evidence="1" type="ORF">NEZAVI_LOCUS7434</name>
</gene>